<name>A0A0D2JD86_9BACT</name>
<dbReference type="AlphaFoldDB" id="A0A0D2JD86"/>
<dbReference type="PANTHER" id="PTHR11895">
    <property type="entry name" value="TRANSAMIDASE"/>
    <property type="match status" value="1"/>
</dbReference>
<gene>
    <name evidence="3" type="ORF">X474_12095</name>
</gene>
<proteinExistence type="predicted"/>
<dbReference type="OrthoDB" id="9811471at2"/>
<protein>
    <submittedName>
        <fullName evidence="3">Amidase</fullName>
    </submittedName>
</protein>
<dbReference type="InterPro" id="IPR023631">
    <property type="entry name" value="Amidase_dom"/>
</dbReference>
<organism evidence="3 4">
    <name type="scientific">Dethiosulfatarculus sandiegensis</name>
    <dbReference type="NCBI Taxonomy" id="1429043"/>
    <lineage>
        <taxon>Bacteria</taxon>
        <taxon>Pseudomonadati</taxon>
        <taxon>Thermodesulfobacteriota</taxon>
        <taxon>Desulfarculia</taxon>
        <taxon>Desulfarculales</taxon>
        <taxon>Desulfarculaceae</taxon>
        <taxon>Dethiosulfatarculus</taxon>
    </lineage>
</organism>
<evidence type="ECO:0000256" key="1">
    <source>
        <dbReference type="SAM" id="SignalP"/>
    </source>
</evidence>
<dbReference type="InterPro" id="IPR000120">
    <property type="entry name" value="Amidase"/>
</dbReference>
<accession>A0A0D2JD86</accession>
<dbReference type="Gene3D" id="3.90.1300.10">
    <property type="entry name" value="Amidase signature (AS) domain"/>
    <property type="match status" value="1"/>
</dbReference>
<comment type="caution">
    <text evidence="3">The sequence shown here is derived from an EMBL/GenBank/DDBJ whole genome shotgun (WGS) entry which is preliminary data.</text>
</comment>
<feature type="chain" id="PRO_5002245263" evidence="1">
    <location>
        <begin position="29"/>
        <end position="560"/>
    </location>
</feature>
<dbReference type="GO" id="GO:0050567">
    <property type="term" value="F:glutaminyl-tRNA synthase (glutamine-hydrolyzing) activity"/>
    <property type="evidence" value="ECO:0007669"/>
    <property type="project" value="TreeGrafter"/>
</dbReference>
<dbReference type="SUPFAM" id="SSF75304">
    <property type="entry name" value="Amidase signature (AS) enzymes"/>
    <property type="match status" value="1"/>
</dbReference>
<dbReference type="RefSeq" id="WP_044349086.1">
    <property type="nucleotide sequence ID" value="NZ_AZAC01000014.1"/>
</dbReference>
<feature type="domain" description="Amidase" evidence="2">
    <location>
        <begin position="141"/>
        <end position="495"/>
    </location>
</feature>
<evidence type="ECO:0000259" key="2">
    <source>
        <dbReference type="Pfam" id="PF01425"/>
    </source>
</evidence>
<dbReference type="InterPro" id="IPR036928">
    <property type="entry name" value="AS_sf"/>
</dbReference>
<keyword evidence="4" id="KW-1185">Reference proteome</keyword>
<keyword evidence="1" id="KW-0732">Signal</keyword>
<dbReference type="InParanoid" id="A0A0D2JD86"/>
<dbReference type="STRING" id="1429043.X474_12095"/>
<reference evidence="3 4" key="1">
    <citation type="submission" date="2013-11" db="EMBL/GenBank/DDBJ databases">
        <title>Metagenomic analysis of a methanogenic consortium involved in long chain n-alkane degradation.</title>
        <authorList>
            <person name="Davidova I.A."/>
            <person name="Callaghan A.V."/>
            <person name="Wawrik B."/>
            <person name="Pruitt S."/>
            <person name="Marks C."/>
            <person name="Duncan K.E."/>
            <person name="Suflita J.M."/>
        </authorList>
    </citation>
    <scope>NUCLEOTIDE SEQUENCE [LARGE SCALE GENOMIC DNA]</scope>
    <source>
        <strain evidence="3 4">SPR</strain>
    </source>
</reference>
<dbReference type="Pfam" id="PF01425">
    <property type="entry name" value="Amidase"/>
    <property type="match status" value="1"/>
</dbReference>
<evidence type="ECO:0000313" key="3">
    <source>
        <dbReference type="EMBL" id="KIX13701.1"/>
    </source>
</evidence>
<evidence type="ECO:0000313" key="4">
    <source>
        <dbReference type="Proteomes" id="UP000032233"/>
    </source>
</evidence>
<dbReference type="PANTHER" id="PTHR11895:SF73">
    <property type="entry name" value="AMIDASE FAMILY PROTEIN"/>
    <property type="match status" value="1"/>
</dbReference>
<sequence length="560" mass="61479">MKRRVFINVLGSLGLGATLLPGALAALAKEGKKVTLEMMQKAEEISGLSFSEPERREVLSRLNQNLKAYWELRNLPLENETPLSLYFDPLPQGKVLEKQPNSIRLELRPVNPPAQIQDAAFYPLSRLAQLIKQGNISSVQLTKMYLARMDKYNPLLNCAVTICHELALEQAAKADEELAKGNYKGPLHGIPYGLKDIFSAKGTPTTWGLKRYQYRVIAKDATVAQKLAQAGAVLLAKLAPGELATGDRYFKGRTLNPWNPRHGSGGSSAGPASAVAAGLVGFAMGTETNGSIISPSLLCGVSGLRPSFGRVSRHGCMNIAPSYDKPGPMCRSAQDCALVLHAVCGPDQKDRSVKELGFAWEPKINLKQIRVGYVSRLFKRKIKHSWISQVLACHEKALSRLADMGAQIKELKGIDHAYLKRLVKASSLGMMVEAAAFHENLNQGHKSDDFQHSDWPARFRGARYVPGVEYLQANRARSLLIEETSRIMDQVDVLLGRLTLGGLLTNLTGHPELAIPHGLSDNHMPLGIVFTGSLYQESSLLGLAHRYQKETGYQLRHPSL</sequence>
<dbReference type="EMBL" id="AZAC01000014">
    <property type="protein sequence ID" value="KIX13701.1"/>
    <property type="molecule type" value="Genomic_DNA"/>
</dbReference>
<feature type="signal peptide" evidence="1">
    <location>
        <begin position="1"/>
        <end position="28"/>
    </location>
</feature>
<dbReference type="Proteomes" id="UP000032233">
    <property type="component" value="Unassembled WGS sequence"/>
</dbReference>